<proteinExistence type="predicted"/>
<dbReference type="CDD" id="cd01906">
    <property type="entry name" value="proteasome_protease_HslV"/>
    <property type="match status" value="1"/>
</dbReference>
<dbReference type="Proteomes" id="UP000224915">
    <property type="component" value="Unassembled WGS sequence"/>
</dbReference>
<dbReference type="InterPro" id="IPR001353">
    <property type="entry name" value="Proteasome_sua/b"/>
</dbReference>
<reference evidence="11 12" key="1">
    <citation type="submission" date="2017-10" db="EMBL/GenBank/DDBJ databases">
        <title>Sequencing the genomes of 1000 actinobacteria strains.</title>
        <authorList>
            <person name="Klenk H.-P."/>
        </authorList>
    </citation>
    <scope>NUCLEOTIDE SEQUENCE [LARGE SCALE GENOMIC DNA]</scope>
    <source>
        <strain evidence="11 12">DSM 21801</strain>
    </source>
</reference>
<dbReference type="SUPFAM" id="SSF56235">
    <property type="entry name" value="N-terminal nucleophile aminohydrolases (Ntn hydrolases)"/>
    <property type="match status" value="1"/>
</dbReference>
<name>A0A2A9D055_9MICO</name>
<evidence type="ECO:0000313" key="11">
    <source>
        <dbReference type="EMBL" id="PFG19771.1"/>
    </source>
</evidence>
<dbReference type="Pfam" id="PF00227">
    <property type="entry name" value="Proteasome"/>
    <property type="match status" value="1"/>
</dbReference>
<comment type="catalytic activity">
    <reaction evidence="1">
        <text>Cleavage of peptide bonds with very broad specificity.</text>
        <dbReference type="EC" id="3.4.25.1"/>
    </reaction>
</comment>
<evidence type="ECO:0000256" key="9">
    <source>
        <dbReference type="NCBIfam" id="TIGR03690"/>
    </source>
</evidence>
<dbReference type="InterPro" id="IPR000243">
    <property type="entry name" value="Pept_T1A_subB"/>
</dbReference>
<evidence type="ECO:0000256" key="5">
    <source>
        <dbReference type="ARBA" id="ARBA00022801"/>
    </source>
</evidence>
<keyword evidence="8" id="KW-0865">Zymogen</keyword>
<dbReference type="InterPro" id="IPR023333">
    <property type="entry name" value="Proteasome_suB-type"/>
</dbReference>
<dbReference type="GO" id="GO:0004298">
    <property type="term" value="F:threonine-type endopeptidase activity"/>
    <property type="evidence" value="ECO:0007669"/>
    <property type="project" value="UniProtKB-UniRule"/>
</dbReference>
<dbReference type="InterPro" id="IPR029055">
    <property type="entry name" value="Ntn_hydrolases_N"/>
</dbReference>
<gene>
    <name evidence="11" type="ORF">ATL40_1341</name>
</gene>
<evidence type="ECO:0000256" key="2">
    <source>
        <dbReference type="ARBA" id="ARBA00022490"/>
    </source>
</evidence>
<keyword evidence="4" id="KW-0888">Threonine protease</keyword>
<dbReference type="PANTHER" id="PTHR32194">
    <property type="entry name" value="METALLOPROTEASE TLDD"/>
    <property type="match status" value="1"/>
</dbReference>
<keyword evidence="3" id="KW-0645">Protease</keyword>
<keyword evidence="7 11" id="KW-0647">Proteasome</keyword>
<dbReference type="AlphaFoldDB" id="A0A2A9D055"/>
<accession>A0A2A9D055</accession>
<dbReference type="GO" id="GO:0010498">
    <property type="term" value="P:proteasomal protein catabolic process"/>
    <property type="evidence" value="ECO:0007669"/>
    <property type="project" value="UniProtKB-UniRule"/>
</dbReference>
<keyword evidence="2" id="KW-0963">Cytoplasm</keyword>
<evidence type="ECO:0000256" key="7">
    <source>
        <dbReference type="ARBA" id="ARBA00022942"/>
    </source>
</evidence>
<evidence type="ECO:0000313" key="12">
    <source>
        <dbReference type="Proteomes" id="UP000224915"/>
    </source>
</evidence>
<evidence type="ECO:0000256" key="3">
    <source>
        <dbReference type="ARBA" id="ARBA00022670"/>
    </source>
</evidence>
<dbReference type="NCBIfam" id="TIGR03690">
    <property type="entry name" value="20S_bact_beta"/>
    <property type="match status" value="1"/>
</dbReference>
<keyword evidence="5" id="KW-0378">Hydrolase</keyword>
<feature type="active site" description="Nucleophile" evidence="10">
    <location>
        <position position="57"/>
    </location>
</feature>
<dbReference type="EC" id="3.4.25.1" evidence="9"/>
<protein>
    <recommendedName>
        <fullName evidence="9">Proteasome subunit beta</fullName>
        <ecNumber evidence="9">3.4.25.1</ecNumber>
    </recommendedName>
</protein>
<dbReference type="PANTHER" id="PTHR32194:SF0">
    <property type="entry name" value="ATP-DEPENDENT PROTEASE SUBUNIT HSLV"/>
    <property type="match status" value="1"/>
</dbReference>
<dbReference type="InterPro" id="IPR022483">
    <property type="entry name" value="PSB_actinobac"/>
</dbReference>
<keyword evidence="12" id="KW-1185">Reference proteome</keyword>
<organism evidence="11 12">
    <name type="scientific">Serinibacter salmoneus</name>
    <dbReference type="NCBI Taxonomy" id="556530"/>
    <lineage>
        <taxon>Bacteria</taxon>
        <taxon>Bacillati</taxon>
        <taxon>Actinomycetota</taxon>
        <taxon>Actinomycetes</taxon>
        <taxon>Micrococcales</taxon>
        <taxon>Beutenbergiaceae</taxon>
        <taxon>Serinibacter</taxon>
    </lineage>
</organism>
<dbReference type="PROSITE" id="PS51476">
    <property type="entry name" value="PROTEASOME_BETA_2"/>
    <property type="match status" value="1"/>
</dbReference>
<evidence type="ECO:0000256" key="4">
    <source>
        <dbReference type="ARBA" id="ARBA00022698"/>
    </source>
</evidence>
<dbReference type="GO" id="GO:0005737">
    <property type="term" value="C:cytoplasm"/>
    <property type="evidence" value="ECO:0007669"/>
    <property type="project" value="TreeGrafter"/>
</dbReference>
<evidence type="ECO:0000256" key="1">
    <source>
        <dbReference type="ARBA" id="ARBA00001198"/>
    </source>
</evidence>
<dbReference type="GO" id="GO:0019774">
    <property type="term" value="C:proteasome core complex, beta-subunit complex"/>
    <property type="evidence" value="ECO:0007669"/>
    <property type="project" value="UniProtKB-ARBA"/>
</dbReference>
<keyword evidence="6" id="KW-0068">Autocatalytic cleavage</keyword>
<comment type="caution">
    <text evidence="11">The sequence shown here is derived from an EMBL/GenBank/DDBJ whole genome shotgun (WGS) entry which is preliminary data.</text>
</comment>
<evidence type="ECO:0000256" key="8">
    <source>
        <dbReference type="ARBA" id="ARBA00023145"/>
    </source>
</evidence>
<dbReference type="Gene3D" id="3.60.20.10">
    <property type="entry name" value="Glutamine Phosphoribosylpyrophosphate, subunit 1, domain 1"/>
    <property type="match status" value="1"/>
</dbReference>
<evidence type="ECO:0000256" key="10">
    <source>
        <dbReference type="PIRSR" id="PIRSR600243-1"/>
    </source>
</evidence>
<evidence type="ECO:0000256" key="6">
    <source>
        <dbReference type="ARBA" id="ARBA00022813"/>
    </source>
</evidence>
<dbReference type="EMBL" id="PDJD01000001">
    <property type="protein sequence ID" value="PFG19771.1"/>
    <property type="molecule type" value="Genomic_DNA"/>
</dbReference>
<sequence length="279" mass="29144">MTRTDPPGAHRMWADGAASFLDLVRDQAPDRLLAWAREPRAGEGGEMGAPPLAPHATTIVALTYPGGVVMAGDRRATSGTHIAHHEIEKVFPADDHSAVGIAGAAGVGLELVRLFQLELEHYEKIEGTTLSLEGKANRLAHLVRGNLPLAAAHGLLALPLLAGFDAARATASLYSFDAVGGRYTERRYHAIGSGSPFARGSLKATYRADGDASWAIAAAVAALMDAAEDDSATGGVDLTRGIFPVVAVVDAAGYRRVADGDLAGHVAEISRLRTEAGRE</sequence>
<dbReference type="PRINTS" id="PR00141">
    <property type="entry name" value="PROTEASOME"/>
</dbReference>